<keyword evidence="2" id="KW-0227">DNA damage</keyword>
<comment type="similarity">
    <text evidence="1">Belongs to the uracil-DNA glycosylase (UDG) superfamily. UNG family.</text>
</comment>
<feature type="compositionally biased region" description="Basic and acidic residues" evidence="7">
    <location>
        <begin position="397"/>
        <end position="409"/>
    </location>
</feature>
<dbReference type="CDD" id="cd10027">
    <property type="entry name" value="UDG-F1-like"/>
    <property type="match status" value="1"/>
</dbReference>
<evidence type="ECO:0000313" key="10">
    <source>
        <dbReference type="WBParaSite" id="Gr19_v10_g15802.t1"/>
    </source>
</evidence>
<dbReference type="NCBIfam" id="TIGR00628">
    <property type="entry name" value="ung"/>
    <property type="match status" value="1"/>
</dbReference>
<dbReference type="SMART" id="SM00987">
    <property type="entry name" value="UreE_C"/>
    <property type="match status" value="1"/>
</dbReference>
<feature type="compositionally biased region" description="Polar residues" evidence="7">
    <location>
        <begin position="387"/>
        <end position="396"/>
    </location>
</feature>
<name>A0A914HAT5_GLORO</name>
<feature type="compositionally biased region" description="Polar residues" evidence="7">
    <location>
        <begin position="1"/>
        <end position="18"/>
    </location>
</feature>
<dbReference type="NCBIfam" id="NF003592">
    <property type="entry name" value="PRK05254.1-5"/>
    <property type="match status" value="1"/>
</dbReference>
<dbReference type="InterPro" id="IPR018085">
    <property type="entry name" value="Ura-DNA_Glyclase_AS"/>
</dbReference>
<dbReference type="GO" id="GO:0004844">
    <property type="term" value="F:uracil DNA N-glycosylase activity"/>
    <property type="evidence" value="ECO:0007669"/>
    <property type="project" value="InterPro"/>
</dbReference>
<accession>A0A914HAT5</accession>
<dbReference type="GO" id="GO:0005739">
    <property type="term" value="C:mitochondrion"/>
    <property type="evidence" value="ECO:0007669"/>
    <property type="project" value="TreeGrafter"/>
</dbReference>
<dbReference type="InterPro" id="IPR036895">
    <property type="entry name" value="Uracil-DNA_glycosylase-like_sf"/>
</dbReference>
<feature type="active site" description="Proton acceptor" evidence="5">
    <location>
        <position position="578"/>
    </location>
</feature>
<evidence type="ECO:0000256" key="7">
    <source>
        <dbReference type="SAM" id="MobiDB-lite"/>
    </source>
</evidence>
<dbReference type="SUPFAM" id="SSF52141">
    <property type="entry name" value="Uracil-DNA glycosylase-like"/>
    <property type="match status" value="1"/>
</dbReference>
<organism evidence="9 10">
    <name type="scientific">Globodera rostochiensis</name>
    <name type="common">Golden nematode worm</name>
    <name type="synonym">Heterodera rostochiensis</name>
    <dbReference type="NCBI Taxonomy" id="31243"/>
    <lineage>
        <taxon>Eukaryota</taxon>
        <taxon>Metazoa</taxon>
        <taxon>Ecdysozoa</taxon>
        <taxon>Nematoda</taxon>
        <taxon>Chromadorea</taxon>
        <taxon>Rhabditida</taxon>
        <taxon>Tylenchina</taxon>
        <taxon>Tylenchomorpha</taxon>
        <taxon>Tylenchoidea</taxon>
        <taxon>Heteroderidae</taxon>
        <taxon>Heteroderinae</taxon>
        <taxon>Globodera</taxon>
    </lineage>
</organism>
<evidence type="ECO:0000313" key="9">
    <source>
        <dbReference type="Proteomes" id="UP000887572"/>
    </source>
</evidence>
<keyword evidence="6" id="KW-0175">Coiled coil</keyword>
<dbReference type="Pfam" id="PF03167">
    <property type="entry name" value="UDG"/>
    <property type="match status" value="1"/>
</dbReference>
<dbReference type="NCBIfam" id="NF003589">
    <property type="entry name" value="PRK05254.1-2"/>
    <property type="match status" value="1"/>
</dbReference>
<feature type="compositionally biased region" description="Low complexity" evidence="7">
    <location>
        <begin position="47"/>
        <end position="58"/>
    </location>
</feature>
<dbReference type="InterPro" id="IPR056515">
    <property type="entry name" value="INO80E_N"/>
</dbReference>
<dbReference type="InterPro" id="IPR002043">
    <property type="entry name" value="UDG_fam1"/>
</dbReference>
<feature type="domain" description="Uracil-DNA glycosylase-like" evidence="8">
    <location>
        <begin position="563"/>
        <end position="689"/>
    </location>
</feature>
<feature type="coiled-coil region" evidence="6">
    <location>
        <begin position="255"/>
        <end position="282"/>
    </location>
</feature>
<feature type="region of interest" description="Disordered" evidence="7">
    <location>
        <begin position="1"/>
        <end position="158"/>
    </location>
</feature>
<evidence type="ECO:0000256" key="1">
    <source>
        <dbReference type="ARBA" id="ARBA00008184"/>
    </source>
</evidence>
<reference evidence="10" key="1">
    <citation type="submission" date="2022-11" db="UniProtKB">
        <authorList>
            <consortium name="WormBaseParasite"/>
        </authorList>
    </citation>
    <scope>IDENTIFICATION</scope>
</reference>
<dbReference type="AlphaFoldDB" id="A0A914HAT5"/>
<keyword evidence="3" id="KW-0378">Hydrolase</keyword>
<feature type="compositionally biased region" description="Polar residues" evidence="7">
    <location>
        <begin position="59"/>
        <end position="70"/>
    </location>
</feature>
<dbReference type="PANTHER" id="PTHR11264">
    <property type="entry name" value="URACIL-DNA GLYCOSYLASE"/>
    <property type="match status" value="1"/>
</dbReference>
<feature type="compositionally biased region" description="Basic residues" evidence="7">
    <location>
        <begin position="309"/>
        <end position="324"/>
    </location>
</feature>
<dbReference type="Proteomes" id="UP000887572">
    <property type="component" value="Unplaced"/>
</dbReference>
<sequence length="703" mass="78902">MQLPQVQHSNPAQQQPQRTTPHSPATTTAPSTPSQQLQQRAHANPSQLQQHTRPQHQQNIRPSQHASGGVQQQHSSEQQLHSMGGPSPFQSQPPSVQSFQEQEMGGVAGPPRLAHGQPHVSHQQVVMGQRHSGHPPQQQQQQMLVGHHQTQQQHSTTMRIEQSGQVMHMHPAPPAPPHQPQRIYVQHSVPPLPPQSVQLPHEPPLHPPPPLPHLYIGSQRFASSIMAEMEVQPNVSPKQKYRDLKKKFKYLVYENEYYQEELRNLQRKLLKLSRDKNFLLDRLGQYEQLSESSDDSDASTKTLEERGVVKQKKKPKQAPNRKRAAPNSGGAPAGQPKRVGSKTTPAKSKETSREGTVLRLPQSQMKEELEQFGGENIAKQWDESLASPTMAQVQHQKQSDGREDSMESVDKVNETANCSFKLTNSLFSFKRISPSLSAKRKLTTDDGLDKASPPEKKQQIGLPVTTVVGDNGWEGVQQKLEEEGRPIAMHRMEENPSPSPASTSSSSSWHPFLCSLVEPTWQTLLDKEFKMEYIRAICSFLEEQDKKGVAVFPPRQLIFNAFNLTPFDKIRVVLIGQDPYHNLRQAHGLCFSVPNGEPMPPSLKNIFKELSSEFSDFTLPKHGTLTKWALQGVFLLNASLTVEAHKANSHAKIGWHQFTDAVIQLISAKSRFGVVFLLWGGFAHKKELLIDTQKHRIIKACPI</sequence>
<dbReference type="PROSITE" id="PS00130">
    <property type="entry name" value="U_DNA_GLYCOSYLASE"/>
    <property type="match status" value="1"/>
</dbReference>
<dbReference type="InterPro" id="IPR005122">
    <property type="entry name" value="Uracil-DNA_glycosylase-like"/>
</dbReference>
<dbReference type="SMART" id="SM00986">
    <property type="entry name" value="UDG"/>
    <property type="match status" value="1"/>
</dbReference>
<protein>
    <submittedName>
        <fullName evidence="10">Uracil-DNA glycosylase-like domain-containing protein</fullName>
    </submittedName>
</protein>
<dbReference type="Pfam" id="PF24237">
    <property type="entry name" value="INO80E"/>
    <property type="match status" value="1"/>
</dbReference>
<evidence type="ECO:0000256" key="5">
    <source>
        <dbReference type="PROSITE-ProRule" id="PRU10072"/>
    </source>
</evidence>
<dbReference type="PANTHER" id="PTHR11264:SF7">
    <property type="entry name" value="URACIL-DNA GLYCOSYLASE"/>
    <property type="match status" value="1"/>
</dbReference>
<evidence type="ECO:0000256" key="3">
    <source>
        <dbReference type="ARBA" id="ARBA00022801"/>
    </source>
</evidence>
<keyword evidence="4" id="KW-0234">DNA repair</keyword>
<evidence type="ECO:0000256" key="4">
    <source>
        <dbReference type="ARBA" id="ARBA00023204"/>
    </source>
</evidence>
<feature type="compositionally biased region" description="Low complexity" evidence="7">
    <location>
        <begin position="71"/>
        <end position="100"/>
    </location>
</feature>
<proteinExistence type="inferred from homology"/>
<dbReference type="Gene3D" id="3.40.470.10">
    <property type="entry name" value="Uracil-DNA glycosylase-like domain"/>
    <property type="match status" value="1"/>
</dbReference>
<keyword evidence="9" id="KW-1185">Reference proteome</keyword>
<evidence type="ECO:0000256" key="2">
    <source>
        <dbReference type="ARBA" id="ARBA00022763"/>
    </source>
</evidence>
<feature type="region of interest" description="Disordered" evidence="7">
    <location>
        <begin position="288"/>
        <end position="364"/>
    </location>
</feature>
<feature type="compositionally biased region" description="Polar residues" evidence="7">
    <location>
        <begin position="35"/>
        <end position="46"/>
    </location>
</feature>
<dbReference type="GO" id="GO:0005634">
    <property type="term" value="C:nucleus"/>
    <property type="evidence" value="ECO:0007669"/>
    <property type="project" value="TreeGrafter"/>
</dbReference>
<dbReference type="GO" id="GO:0097510">
    <property type="term" value="P:base-excision repair, AP site formation via deaminated base removal"/>
    <property type="evidence" value="ECO:0007669"/>
    <property type="project" value="TreeGrafter"/>
</dbReference>
<evidence type="ECO:0000256" key="6">
    <source>
        <dbReference type="SAM" id="Coils"/>
    </source>
</evidence>
<dbReference type="WBParaSite" id="Gr19_v10_g15802.t1">
    <property type="protein sequence ID" value="Gr19_v10_g15802.t1"/>
    <property type="gene ID" value="Gr19_v10_g15802"/>
</dbReference>
<evidence type="ECO:0000259" key="8">
    <source>
        <dbReference type="SMART" id="SM00986"/>
    </source>
</evidence>
<feature type="region of interest" description="Disordered" evidence="7">
    <location>
        <begin position="387"/>
        <end position="409"/>
    </location>
</feature>
<feature type="compositionally biased region" description="Low complexity" evidence="7">
    <location>
        <begin position="128"/>
        <end position="157"/>
    </location>
</feature>
<feature type="compositionally biased region" description="Low complexity" evidence="7">
    <location>
        <begin position="19"/>
        <end position="34"/>
    </location>
</feature>